<dbReference type="PROSITE" id="PS50110">
    <property type="entry name" value="RESPONSE_REGULATORY"/>
    <property type="match status" value="1"/>
</dbReference>
<dbReference type="Gene3D" id="3.40.50.2300">
    <property type="match status" value="1"/>
</dbReference>
<comment type="caution">
    <text evidence="3">The sequence shown here is derived from an EMBL/GenBank/DDBJ whole genome shotgun (WGS) entry which is preliminary data.</text>
</comment>
<feature type="domain" description="Response regulatory" evidence="2">
    <location>
        <begin position="12"/>
        <end position="126"/>
    </location>
</feature>
<protein>
    <submittedName>
        <fullName evidence="3">Response regulator</fullName>
    </submittedName>
</protein>
<gene>
    <name evidence="3" type="ORF">DY262_08855</name>
</gene>
<dbReference type="AlphaFoldDB" id="A0A372EKL9"/>
<dbReference type="Proteomes" id="UP000261931">
    <property type="component" value="Unassembled WGS sequence"/>
</dbReference>
<dbReference type="RefSeq" id="WP_116958573.1">
    <property type="nucleotide sequence ID" value="NZ_QVLS01000004.1"/>
</dbReference>
<dbReference type="InterPro" id="IPR001789">
    <property type="entry name" value="Sig_transdc_resp-reg_receiver"/>
</dbReference>
<evidence type="ECO:0000259" key="2">
    <source>
        <dbReference type="PROSITE" id="PS50110"/>
    </source>
</evidence>
<name>A0A372EKL9_9BURK</name>
<sequence length="137" mass="14635">MTVTTVQGNLPQLLLIEPDRMVRSTVTSVCRGLDLAQVHQAASLAIGQQMLQAQRMAALLISLAEGEAALALVARLREARPEMPVAVMAASANAEVVQRLKALGIRRLLLQPFKIRDVVMTVEALCTIAPLEALAGS</sequence>
<organism evidence="3 4">
    <name type="scientific">Hydrogenophaga borbori</name>
    <dbReference type="NCBI Taxonomy" id="2294117"/>
    <lineage>
        <taxon>Bacteria</taxon>
        <taxon>Pseudomonadati</taxon>
        <taxon>Pseudomonadota</taxon>
        <taxon>Betaproteobacteria</taxon>
        <taxon>Burkholderiales</taxon>
        <taxon>Comamonadaceae</taxon>
        <taxon>Hydrogenophaga</taxon>
    </lineage>
</organism>
<dbReference type="SUPFAM" id="SSF52172">
    <property type="entry name" value="CheY-like"/>
    <property type="match status" value="1"/>
</dbReference>
<evidence type="ECO:0000256" key="1">
    <source>
        <dbReference type="PROSITE-ProRule" id="PRU00169"/>
    </source>
</evidence>
<evidence type="ECO:0000313" key="3">
    <source>
        <dbReference type="EMBL" id="RFP79641.1"/>
    </source>
</evidence>
<dbReference type="EMBL" id="QVLS01000004">
    <property type="protein sequence ID" value="RFP79641.1"/>
    <property type="molecule type" value="Genomic_DNA"/>
</dbReference>
<accession>A0A372EKL9</accession>
<proteinExistence type="predicted"/>
<dbReference type="InterPro" id="IPR011006">
    <property type="entry name" value="CheY-like_superfamily"/>
</dbReference>
<keyword evidence="4" id="KW-1185">Reference proteome</keyword>
<evidence type="ECO:0000313" key="4">
    <source>
        <dbReference type="Proteomes" id="UP000261931"/>
    </source>
</evidence>
<reference evidence="3 4" key="1">
    <citation type="submission" date="2018-08" db="EMBL/GenBank/DDBJ databases">
        <title>Hydrogenophaga sp. LA-38 isolated from sludge.</title>
        <authorList>
            <person name="Im W.-T."/>
        </authorList>
    </citation>
    <scope>NUCLEOTIDE SEQUENCE [LARGE SCALE GENOMIC DNA]</scope>
    <source>
        <strain evidence="3 4">LA-38</strain>
    </source>
</reference>
<dbReference type="GO" id="GO:0000160">
    <property type="term" value="P:phosphorelay signal transduction system"/>
    <property type="evidence" value="ECO:0007669"/>
    <property type="project" value="InterPro"/>
</dbReference>
<comment type="caution">
    <text evidence="1">Lacks conserved residue(s) required for the propagation of feature annotation.</text>
</comment>